<keyword evidence="2" id="KW-1185">Reference proteome</keyword>
<sequence>MSDVKDGEGDAQLNQMLNMRRQLAEQMAAVDSELQTLLLSKKRDSFQPLTQFTIREMVAEHMGQLKVKELTLFADIAPATYYKIMNKCEAVKIGTLKALLNTIGLDLFIGKKADKSTISTN</sequence>
<dbReference type="EMBL" id="CP071502">
    <property type="protein sequence ID" value="QSX37361.1"/>
    <property type="molecule type" value="Genomic_DNA"/>
</dbReference>
<accession>A0ABX7R2H3</accession>
<evidence type="ECO:0000313" key="2">
    <source>
        <dbReference type="Proteomes" id="UP000663207"/>
    </source>
</evidence>
<reference evidence="1 2" key="1">
    <citation type="submission" date="2021-03" db="EMBL/GenBank/DDBJ databases">
        <title>Novel species identification of genus Shewanella.</title>
        <authorList>
            <person name="Liu G."/>
            <person name="Zhang Q."/>
        </authorList>
    </citation>
    <scope>NUCLEOTIDE SEQUENCE [LARGE SCALE GENOMIC DNA]</scope>
    <source>
        <strain evidence="1 2">FJAT-52962</strain>
    </source>
</reference>
<dbReference type="Proteomes" id="UP000663207">
    <property type="component" value="Chromosome"/>
</dbReference>
<evidence type="ECO:0008006" key="3">
    <source>
        <dbReference type="Google" id="ProtNLM"/>
    </source>
</evidence>
<protein>
    <recommendedName>
        <fullName evidence="3">HTH cro/C1-type domain-containing protein</fullName>
    </recommendedName>
</protein>
<evidence type="ECO:0000313" key="1">
    <source>
        <dbReference type="EMBL" id="QSX37361.1"/>
    </source>
</evidence>
<dbReference type="RefSeq" id="WP_207380598.1">
    <property type="nucleotide sequence ID" value="NZ_CP071502.1"/>
</dbReference>
<organism evidence="1 2">
    <name type="scientific">Shewanella sedimentimangrovi</name>
    <dbReference type="NCBI Taxonomy" id="2814293"/>
    <lineage>
        <taxon>Bacteria</taxon>
        <taxon>Pseudomonadati</taxon>
        <taxon>Pseudomonadota</taxon>
        <taxon>Gammaproteobacteria</taxon>
        <taxon>Alteromonadales</taxon>
        <taxon>Shewanellaceae</taxon>
        <taxon>Shewanella</taxon>
    </lineage>
</organism>
<gene>
    <name evidence="1" type="ORF">JYB85_00420</name>
</gene>
<proteinExistence type="predicted"/>
<name>A0ABX7R2H3_9GAMM</name>